<evidence type="ECO:0000256" key="1">
    <source>
        <dbReference type="SAM" id="MobiDB-lite"/>
    </source>
</evidence>
<dbReference type="Proteomes" id="UP000530660">
    <property type="component" value="Unassembled WGS sequence"/>
</dbReference>
<feature type="compositionally biased region" description="Basic residues" evidence="1">
    <location>
        <begin position="53"/>
        <end position="63"/>
    </location>
</feature>
<dbReference type="EMBL" id="VWRR01000017">
    <property type="protein sequence ID" value="KAF6000806.1"/>
    <property type="molecule type" value="Genomic_DNA"/>
</dbReference>
<sequence>MGPMRLVSPTANMFVNGLWSLRALDSPPSSSSSDGLGDDADDTGKCDVGEVQRRRRPSPRRPRGNPLAGLVAALEARFAATFPELRDRSAVRPAPFAERGVRRGMSGRSLEALLRERYLPLTGRSLRQFLRDLYGYEYDVQPVRRNVLGKYAVYMQVMWEHTLQASFRMTQEQYVEHLQAIADILNAYDGAAMYFLRELYRSRREPVVGMSVSIRLPMVDPSHFDEIFKGRGGA</sequence>
<dbReference type="OrthoDB" id="5234at2759"/>
<accession>A0A7J7ICH2</accession>
<dbReference type="PANTHER" id="PTHR35126:SF1">
    <property type="entry name" value="DUF3067 DOMAIN-CONTAINING PROTEIN"/>
    <property type="match status" value="1"/>
</dbReference>
<reference evidence="2 3" key="1">
    <citation type="journal article" date="2020" name="J. Phycol.">
        <title>Comparative genome analysis reveals Cyanidiococcus gen. nov., a new extremophilic red algal genus sister to Cyanidioschyzon (Cyanidioschyzonaceae, Rhodophyta).</title>
        <authorList>
            <person name="Liu S.-L."/>
            <person name="Chiang Y.-R."/>
            <person name="Yoon H.S."/>
            <person name="Fu H.-Y."/>
        </authorList>
    </citation>
    <scope>NUCLEOTIDE SEQUENCE [LARGE SCALE GENOMIC DNA]</scope>
    <source>
        <strain evidence="2 3">THAL066</strain>
    </source>
</reference>
<evidence type="ECO:0000313" key="2">
    <source>
        <dbReference type="EMBL" id="KAF6000806.1"/>
    </source>
</evidence>
<gene>
    <name evidence="2" type="ORF">F1559_000547</name>
</gene>
<evidence type="ECO:0000313" key="3">
    <source>
        <dbReference type="Proteomes" id="UP000530660"/>
    </source>
</evidence>
<keyword evidence="3" id="KW-1185">Reference proteome</keyword>
<feature type="compositionally biased region" description="Low complexity" evidence="1">
    <location>
        <begin position="25"/>
        <end position="35"/>
    </location>
</feature>
<protein>
    <submittedName>
        <fullName evidence="2">Uncharacterized protein</fullName>
    </submittedName>
</protein>
<dbReference type="InterPro" id="IPR021420">
    <property type="entry name" value="DUF3067"/>
</dbReference>
<feature type="compositionally biased region" description="Basic and acidic residues" evidence="1">
    <location>
        <begin position="42"/>
        <end position="52"/>
    </location>
</feature>
<dbReference type="Pfam" id="PF11267">
    <property type="entry name" value="DUF3067"/>
    <property type="match status" value="1"/>
</dbReference>
<comment type="caution">
    <text evidence="2">The sequence shown here is derived from an EMBL/GenBank/DDBJ whole genome shotgun (WGS) entry which is preliminary data.</text>
</comment>
<name>A0A7J7ICH2_9RHOD</name>
<dbReference type="PANTHER" id="PTHR35126">
    <property type="entry name" value="SLR0598 PROTEIN"/>
    <property type="match status" value="1"/>
</dbReference>
<dbReference type="Gene3D" id="3.30.428.40">
    <property type="entry name" value="Protein of unknown function DUF3067"/>
    <property type="match status" value="1"/>
</dbReference>
<proteinExistence type="predicted"/>
<organism evidence="2 3">
    <name type="scientific">Cyanidiococcus yangmingshanensis</name>
    <dbReference type="NCBI Taxonomy" id="2690220"/>
    <lineage>
        <taxon>Eukaryota</taxon>
        <taxon>Rhodophyta</taxon>
        <taxon>Bangiophyceae</taxon>
        <taxon>Cyanidiales</taxon>
        <taxon>Cyanidiaceae</taxon>
        <taxon>Cyanidiococcus</taxon>
    </lineage>
</organism>
<dbReference type="AlphaFoldDB" id="A0A7J7ICH2"/>
<feature type="region of interest" description="Disordered" evidence="1">
    <location>
        <begin position="25"/>
        <end position="66"/>
    </location>
</feature>